<name>A0A1I7AJN9_9FLAO</name>
<feature type="transmembrane region" description="Helical" evidence="2">
    <location>
        <begin position="33"/>
        <end position="55"/>
    </location>
</feature>
<dbReference type="Gene3D" id="1.10.220.10">
    <property type="entry name" value="Annexin"/>
    <property type="match status" value="2"/>
</dbReference>
<evidence type="ECO:0008006" key="5">
    <source>
        <dbReference type="Google" id="ProtNLM"/>
    </source>
</evidence>
<evidence type="ECO:0000313" key="4">
    <source>
        <dbReference type="Proteomes" id="UP000236454"/>
    </source>
</evidence>
<protein>
    <recommendedName>
        <fullName evidence="5">Annexin</fullName>
    </recommendedName>
</protein>
<evidence type="ECO:0000313" key="3">
    <source>
        <dbReference type="EMBL" id="SFT75152.1"/>
    </source>
</evidence>
<dbReference type="GO" id="GO:0005509">
    <property type="term" value="F:calcium ion binding"/>
    <property type="evidence" value="ECO:0007669"/>
    <property type="project" value="InterPro"/>
</dbReference>
<keyword evidence="2" id="KW-0472">Membrane</keyword>
<dbReference type="PROSITE" id="PS51897">
    <property type="entry name" value="ANNEXIN_2"/>
    <property type="match status" value="1"/>
</dbReference>
<sequence>MIQPQQQQPTTQIVLDQEKRSWWNSLTDKQRHAITSLAIVLGISVVAVIAIKFASNQVREAIANKEENNSFGSKDHATWAKQLKNAFDNDGWWGTDEVAVRQVLRAIPSQEDFQKVQTSYRKLYKGANLIEDMTSELKTSEFNEMLAIVQAKPQKAKDAGSPIYDPHGWAKRLYSALDYAWLGLFWGTDEDAVLAVFSEIPTQKAFNETAQVYANMYGTSLADDLDGDLDWTMDWREKIKKKPKS</sequence>
<dbReference type="Proteomes" id="UP000236454">
    <property type="component" value="Unassembled WGS sequence"/>
</dbReference>
<dbReference type="SUPFAM" id="SSF47874">
    <property type="entry name" value="Annexin"/>
    <property type="match status" value="1"/>
</dbReference>
<reference evidence="3 4" key="1">
    <citation type="submission" date="2016-10" db="EMBL/GenBank/DDBJ databases">
        <authorList>
            <person name="de Groot N.N."/>
        </authorList>
    </citation>
    <scope>NUCLEOTIDE SEQUENCE [LARGE SCALE GENOMIC DNA]</scope>
    <source>
        <strain evidence="3 4">CGMCC 1.7005</strain>
    </source>
</reference>
<evidence type="ECO:0000256" key="1">
    <source>
        <dbReference type="ARBA" id="ARBA00022737"/>
    </source>
</evidence>
<organism evidence="3 4">
    <name type="scientific">Lishizhenia tianjinensis</name>
    <dbReference type="NCBI Taxonomy" id="477690"/>
    <lineage>
        <taxon>Bacteria</taxon>
        <taxon>Pseudomonadati</taxon>
        <taxon>Bacteroidota</taxon>
        <taxon>Flavobacteriia</taxon>
        <taxon>Flavobacteriales</taxon>
        <taxon>Crocinitomicaceae</taxon>
        <taxon>Lishizhenia</taxon>
    </lineage>
</organism>
<dbReference type="GO" id="GO:0005544">
    <property type="term" value="F:calcium-dependent phospholipid binding"/>
    <property type="evidence" value="ECO:0007669"/>
    <property type="project" value="InterPro"/>
</dbReference>
<gene>
    <name evidence="3" type="ORF">SAMN05216474_2157</name>
</gene>
<keyword evidence="4" id="KW-1185">Reference proteome</keyword>
<dbReference type="InterPro" id="IPR018502">
    <property type="entry name" value="Annexin_repeat"/>
</dbReference>
<keyword evidence="2" id="KW-1133">Transmembrane helix</keyword>
<keyword evidence="1" id="KW-0677">Repeat</keyword>
<keyword evidence="2" id="KW-0812">Transmembrane</keyword>
<accession>A0A1I7AJN9</accession>
<proteinExistence type="predicted"/>
<dbReference type="EMBL" id="FPAS01000003">
    <property type="protein sequence ID" value="SFT75152.1"/>
    <property type="molecule type" value="Genomic_DNA"/>
</dbReference>
<dbReference type="STRING" id="477690.SAMN05216474_2157"/>
<evidence type="ECO:0000256" key="2">
    <source>
        <dbReference type="SAM" id="Phobius"/>
    </source>
</evidence>
<dbReference type="AlphaFoldDB" id="A0A1I7AJN9"/>
<dbReference type="InterPro" id="IPR037104">
    <property type="entry name" value="Annexin_sf"/>
</dbReference>